<dbReference type="InterPro" id="IPR012340">
    <property type="entry name" value="NA-bd_OB-fold"/>
</dbReference>
<dbReference type="Pfam" id="PF10991">
    <property type="entry name" value="Enc34_ssDNA-bd"/>
    <property type="match status" value="1"/>
</dbReference>
<dbReference type="RefSeq" id="WP_078306156.1">
    <property type="nucleotide sequence ID" value="NZ_CP147511.1"/>
</dbReference>
<evidence type="ECO:0008006" key="3">
    <source>
        <dbReference type="Google" id="ProtNLM"/>
    </source>
</evidence>
<protein>
    <recommendedName>
        <fullName evidence="3">DUF2815 domain-containing protein</fullName>
    </recommendedName>
</protein>
<comment type="caution">
    <text evidence="1">The sequence shown here is derived from an EMBL/GenBank/DDBJ whole genome shotgun (WGS) entry which is preliminary data.</text>
</comment>
<dbReference type="OrthoDB" id="8689960at2"/>
<keyword evidence="2" id="KW-1185">Reference proteome</keyword>
<dbReference type="InterPro" id="IPR022595">
    <property type="entry name" value="Enc34_ssDNA-bd"/>
</dbReference>
<organism evidence="1 2">
    <name type="scientific">Lwoffella lincolnii</name>
    <dbReference type="NCBI Taxonomy" id="90241"/>
    <lineage>
        <taxon>Bacteria</taxon>
        <taxon>Pseudomonadati</taxon>
        <taxon>Pseudomonadota</taxon>
        <taxon>Gammaproteobacteria</taxon>
        <taxon>Moraxellales</taxon>
        <taxon>Moraxellaceae</taxon>
        <taxon>Lwoffella</taxon>
    </lineage>
</organism>
<proteinExistence type="predicted"/>
<dbReference type="EMBL" id="MUYT01000001">
    <property type="protein sequence ID" value="OOS22743.1"/>
    <property type="molecule type" value="Genomic_DNA"/>
</dbReference>
<reference evidence="1 2" key="1">
    <citation type="submission" date="2017-02" db="EMBL/GenBank/DDBJ databases">
        <title>Draft genome sequence of Moraxella lincolnii CCUG 9405T type strain.</title>
        <authorList>
            <person name="Salva-Serra F."/>
            <person name="Engstrom-Jakobsson H."/>
            <person name="Thorell K."/>
            <person name="Jaen-Luchoro D."/>
            <person name="Gonzales-Siles L."/>
            <person name="Karlsson R."/>
            <person name="Yazdan S."/>
            <person name="Boulund F."/>
            <person name="Johnning A."/>
            <person name="Engstrand L."/>
            <person name="Kristiansson E."/>
            <person name="Moore E."/>
        </authorList>
    </citation>
    <scope>NUCLEOTIDE SEQUENCE [LARGE SCALE GENOMIC DNA]</scope>
    <source>
        <strain evidence="1 2">CCUG 9405</strain>
    </source>
</reference>
<sequence length="178" mass="19380">MKLTLKNVRLAFPNIFRPSEQFDNFGAQLIIEKGSANAKAIDNAINEVAKAKWGIKADSIVKQLKSGNKICFIDGDAKAEYEGFEGNMALSATNRQRPTVFNKDRSPLTEADGVVYAGCYVNAIVEIWAQDNQWGKRINASLKGVQFYANGDAFAGGGVASEDDFDDISEGAEAEEFV</sequence>
<evidence type="ECO:0000313" key="2">
    <source>
        <dbReference type="Proteomes" id="UP000191094"/>
    </source>
</evidence>
<dbReference type="Gene3D" id="2.40.50.140">
    <property type="entry name" value="Nucleic acid-binding proteins"/>
    <property type="match status" value="1"/>
</dbReference>
<dbReference type="Proteomes" id="UP000191094">
    <property type="component" value="Unassembled WGS sequence"/>
</dbReference>
<accession>A0A1T0CKC3</accession>
<dbReference type="AlphaFoldDB" id="A0A1T0CKC3"/>
<name>A0A1T0CKC3_9GAMM</name>
<dbReference type="SUPFAM" id="SSF50249">
    <property type="entry name" value="Nucleic acid-binding proteins"/>
    <property type="match status" value="1"/>
</dbReference>
<dbReference type="STRING" id="90241.B0682_00525"/>
<evidence type="ECO:0000313" key="1">
    <source>
        <dbReference type="EMBL" id="OOS22743.1"/>
    </source>
</evidence>
<gene>
    <name evidence="1" type="ORF">B0682_00525</name>
</gene>